<organism evidence="1 2">
    <name type="scientific">Heterorhabditis bacteriophora</name>
    <name type="common">Entomopathogenic nematode worm</name>
    <dbReference type="NCBI Taxonomy" id="37862"/>
    <lineage>
        <taxon>Eukaryota</taxon>
        <taxon>Metazoa</taxon>
        <taxon>Ecdysozoa</taxon>
        <taxon>Nematoda</taxon>
        <taxon>Chromadorea</taxon>
        <taxon>Rhabditida</taxon>
        <taxon>Rhabditina</taxon>
        <taxon>Rhabditomorpha</taxon>
        <taxon>Strongyloidea</taxon>
        <taxon>Heterorhabditidae</taxon>
        <taxon>Heterorhabditis</taxon>
    </lineage>
</organism>
<dbReference type="Proteomes" id="UP000095283">
    <property type="component" value="Unplaced"/>
</dbReference>
<reference evidence="2" key="1">
    <citation type="submission" date="2016-11" db="UniProtKB">
        <authorList>
            <consortium name="WormBaseParasite"/>
        </authorList>
    </citation>
    <scope>IDENTIFICATION</scope>
</reference>
<sequence>MIQCEDEMGIGESSRVEQEISLNTPRLIPTMTILRAVKFIYIFTEHLSAKYLETVLEDSRPSSLFQLHTARTIFMFLIMFNIY</sequence>
<name>A0A1I7X0J5_HETBA</name>
<dbReference type="AlphaFoldDB" id="A0A1I7X0J5"/>
<evidence type="ECO:0000313" key="1">
    <source>
        <dbReference type="Proteomes" id="UP000095283"/>
    </source>
</evidence>
<protein>
    <submittedName>
        <fullName evidence="2">Uncharacterized protein</fullName>
    </submittedName>
</protein>
<dbReference type="WBParaSite" id="Hba_10917">
    <property type="protein sequence ID" value="Hba_10917"/>
    <property type="gene ID" value="Hba_10917"/>
</dbReference>
<accession>A0A1I7X0J5</accession>
<evidence type="ECO:0000313" key="2">
    <source>
        <dbReference type="WBParaSite" id="Hba_10917"/>
    </source>
</evidence>
<keyword evidence="1" id="KW-1185">Reference proteome</keyword>
<proteinExistence type="predicted"/>